<gene>
    <name evidence="2" type="ORF">CHK_1586</name>
</gene>
<proteinExistence type="predicted"/>
<dbReference type="Proteomes" id="UP000034076">
    <property type="component" value="Unassembled WGS sequence"/>
</dbReference>
<organism evidence="2 3">
    <name type="scientific">Christensenella hongkongensis</name>
    <dbReference type="NCBI Taxonomy" id="270498"/>
    <lineage>
        <taxon>Bacteria</taxon>
        <taxon>Bacillati</taxon>
        <taxon>Bacillota</taxon>
        <taxon>Clostridia</taxon>
        <taxon>Christensenellales</taxon>
        <taxon>Christensenellaceae</taxon>
        <taxon>Christensenella</taxon>
    </lineage>
</organism>
<dbReference type="InterPro" id="IPR024529">
    <property type="entry name" value="ECF_trnsprt_substrate-spec"/>
</dbReference>
<feature type="transmembrane region" description="Helical" evidence="1">
    <location>
        <begin position="105"/>
        <end position="124"/>
    </location>
</feature>
<dbReference type="GO" id="GO:0022857">
    <property type="term" value="F:transmembrane transporter activity"/>
    <property type="evidence" value="ECO:0007669"/>
    <property type="project" value="InterPro"/>
</dbReference>
<dbReference type="PATRIC" id="fig|270498.16.peg.1028"/>
<protein>
    <submittedName>
        <fullName evidence="2">Substrate-specific component PdxU2 of predicted pyridoxin-related ECF transporter</fullName>
    </submittedName>
</protein>
<reference evidence="2 3" key="1">
    <citation type="submission" date="2015-04" db="EMBL/GenBank/DDBJ databases">
        <title>Draft genome sequence of bacteremic isolate Catabacter hongkongensis type strain HKU16T.</title>
        <authorList>
            <person name="Lau S.K."/>
            <person name="Teng J.L."/>
            <person name="Huang Y."/>
            <person name="Curreem S.O."/>
            <person name="Tsui S.K."/>
            <person name="Woo P.C."/>
        </authorList>
    </citation>
    <scope>NUCLEOTIDE SEQUENCE [LARGE SCALE GENOMIC DNA]</scope>
    <source>
        <strain evidence="2 3">HKU16</strain>
    </source>
</reference>
<dbReference type="EMBL" id="LAYJ01000088">
    <property type="protein sequence ID" value="KKI51199.1"/>
    <property type="molecule type" value="Genomic_DNA"/>
</dbReference>
<evidence type="ECO:0000256" key="1">
    <source>
        <dbReference type="SAM" id="Phobius"/>
    </source>
</evidence>
<keyword evidence="3" id="KW-1185">Reference proteome</keyword>
<dbReference type="AlphaFoldDB" id="A0A0M2NF92"/>
<feature type="transmembrane region" description="Helical" evidence="1">
    <location>
        <begin position="69"/>
        <end position="93"/>
    </location>
</feature>
<keyword evidence="1" id="KW-1133">Transmembrane helix</keyword>
<comment type="caution">
    <text evidence="2">The sequence shown here is derived from an EMBL/GenBank/DDBJ whole genome shotgun (WGS) entry which is preliminary data.</text>
</comment>
<feature type="transmembrane region" description="Helical" evidence="1">
    <location>
        <begin position="12"/>
        <end position="31"/>
    </location>
</feature>
<feature type="transmembrane region" description="Helical" evidence="1">
    <location>
        <begin position="37"/>
        <end position="57"/>
    </location>
</feature>
<evidence type="ECO:0000313" key="2">
    <source>
        <dbReference type="EMBL" id="KKI51199.1"/>
    </source>
</evidence>
<accession>A0A0M2NF92</accession>
<name>A0A0M2NF92_9FIRM</name>
<keyword evidence="1" id="KW-0812">Transmembrane</keyword>
<keyword evidence="1" id="KW-0472">Membrane</keyword>
<feature type="transmembrane region" description="Helical" evidence="1">
    <location>
        <begin position="136"/>
        <end position="154"/>
    </location>
</feature>
<dbReference type="Gene3D" id="1.10.1760.20">
    <property type="match status" value="1"/>
</dbReference>
<dbReference type="Pfam" id="PF12822">
    <property type="entry name" value="ECF_trnsprt"/>
    <property type="match status" value="1"/>
</dbReference>
<dbReference type="STRING" id="270498.CHK_1586"/>
<evidence type="ECO:0000313" key="3">
    <source>
        <dbReference type="Proteomes" id="UP000034076"/>
    </source>
</evidence>
<sequence length="210" mass="22717">MIMDDIRKISAFRRKPVSFFTSSFLFGGIIMNHTKNLIMTALCIALGIVLPVAFHSIPNAGSIFLPMHIPVLLCGLICGPYYGLACGVLAPLLSSLITGMPPMGYLPGMLCELAVYGLVSGILLRVVNTKHNIANIYISLIGAMICGRVTYGILNSLIFQAGDYSMQIWLTSAFVTSIPGIIIQLVVIPILVFALQKARLINHESLRHAG</sequence>
<feature type="transmembrane region" description="Helical" evidence="1">
    <location>
        <begin position="166"/>
        <end position="195"/>
    </location>
</feature>